<evidence type="ECO:0000313" key="2">
    <source>
        <dbReference type="Proteomes" id="UP001302249"/>
    </source>
</evidence>
<accession>A0ABZ0B4P0</accession>
<gene>
    <name evidence="1" type="ORF">RPR59_07645</name>
</gene>
<name>A0ABZ0B4P0_9SPHN</name>
<dbReference type="InterPro" id="IPR036188">
    <property type="entry name" value="FAD/NAD-bd_sf"/>
</dbReference>
<organism evidence="1 2">
    <name type="scientific">Stakelama saccharophila</name>
    <dbReference type="NCBI Taxonomy" id="3075605"/>
    <lineage>
        <taxon>Bacteria</taxon>
        <taxon>Pseudomonadati</taxon>
        <taxon>Pseudomonadota</taxon>
        <taxon>Alphaproteobacteria</taxon>
        <taxon>Sphingomonadales</taxon>
        <taxon>Sphingomonadaceae</taxon>
        <taxon>Stakelama</taxon>
    </lineage>
</organism>
<dbReference type="SUPFAM" id="SSF51905">
    <property type="entry name" value="FAD/NAD(P)-binding domain"/>
    <property type="match status" value="1"/>
</dbReference>
<protein>
    <submittedName>
        <fullName evidence="1">Tryptophan 7-halogenase</fullName>
    </submittedName>
</protein>
<keyword evidence="2" id="KW-1185">Reference proteome</keyword>
<sequence length="492" mass="53184">MTARPITRIAIAGGGVAAWAAALAFARRLPGTQVTVVPTDDAPCGMADRFGTMQVSARDFHLRAGIDERKLLATCGGAFRLGTRFDGWMRMGGHFVRPIGGHGRSVSGVPFHQAWIAAAHRGAAPAFDRFSPAAALISAGRFRPPAVDARSPFWGFDVAIAVDPAAYREVLRQAALAANVATASRLCGVSATGERVTGLHGVDGETIDADLYVDASGSAAALLSSLEGGDARRDWSHWLPNDRVQVTRERSGPELIPADIVMAERVGWRLTSDLPAGRTIARVYSSRRLKDETVARALGDAAERLEIRPGRRAAAWIGNCVAIGDAAVECEPLEAPHCHLIHAAIDRILNLLPDTEFAPLELARYNREWGEEADRLRDFLILHHAVSGRNDPCWKRLRDVELPDELNYALALFRERGRLPLRNFGSFGPEAWYAVLLGASVLPRHADALADNLTAQQFASFADTFLGAMATELNAAPRHDTVLARLRSARAA</sequence>
<dbReference type="InterPro" id="IPR050816">
    <property type="entry name" value="Flavin-dep_Halogenase_NPB"/>
</dbReference>
<dbReference type="Gene3D" id="3.50.50.60">
    <property type="entry name" value="FAD/NAD(P)-binding domain"/>
    <property type="match status" value="1"/>
</dbReference>
<reference evidence="1 2" key="1">
    <citation type="submission" date="2023-09" db="EMBL/GenBank/DDBJ databases">
        <authorList>
            <person name="Rey-Velasco X."/>
        </authorList>
    </citation>
    <scope>NUCLEOTIDE SEQUENCE [LARGE SCALE GENOMIC DNA]</scope>
    <source>
        <strain evidence="1 2">W311</strain>
    </source>
</reference>
<dbReference type="EMBL" id="CP135076">
    <property type="protein sequence ID" value="WNO52355.1"/>
    <property type="molecule type" value="Genomic_DNA"/>
</dbReference>
<dbReference type="Proteomes" id="UP001302249">
    <property type="component" value="Chromosome"/>
</dbReference>
<dbReference type="RefSeq" id="WP_313912715.1">
    <property type="nucleotide sequence ID" value="NZ_CP135076.1"/>
</dbReference>
<dbReference type="InterPro" id="IPR006905">
    <property type="entry name" value="Flavin_halogenase"/>
</dbReference>
<proteinExistence type="predicted"/>
<dbReference type="Pfam" id="PF04820">
    <property type="entry name" value="Trp_halogenase"/>
    <property type="match status" value="1"/>
</dbReference>
<dbReference type="PANTHER" id="PTHR43747">
    <property type="entry name" value="FAD-BINDING PROTEIN"/>
    <property type="match status" value="1"/>
</dbReference>
<dbReference type="PANTHER" id="PTHR43747:SF4">
    <property type="entry name" value="FLAVIN-DEPENDENT TRYPTOPHAN HALOGENASE"/>
    <property type="match status" value="1"/>
</dbReference>
<evidence type="ECO:0000313" key="1">
    <source>
        <dbReference type="EMBL" id="WNO52355.1"/>
    </source>
</evidence>